<reference evidence="6 7" key="1">
    <citation type="submission" date="2019-12" db="EMBL/GenBank/DDBJ databases">
        <authorList>
            <person name="Yuan C.-G."/>
        </authorList>
    </citation>
    <scope>NUCLEOTIDE SEQUENCE [LARGE SCALE GENOMIC DNA]</scope>
    <source>
        <strain evidence="6 7">KCTC 23863</strain>
    </source>
</reference>
<dbReference type="Gene3D" id="3.40.190.10">
    <property type="entry name" value="Periplasmic binding protein-like II"/>
    <property type="match status" value="2"/>
</dbReference>
<dbReference type="InterPro" id="IPR036388">
    <property type="entry name" value="WH-like_DNA-bd_sf"/>
</dbReference>
<organism evidence="6 7">
    <name type="scientific">Microvirga makkahensis</name>
    <dbReference type="NCBI Taxonomy" id="1128670"/>
    <lineage>
        <taxon>Bacteria</taxon>
        <taxon>Pseudomonadati</taxon>
        <taxon>Pseudomonadota</taxon>
        <taxon>Alphaproteobacteria</taxon>
        <taxon>Hyphomicrobiales</taxon>
        <taxon>Methylobacteriaceae</taxon>
        <taxon>Microvirga</taxon>
    </lineage>
</organism>
<evidence type="ECO:0000259" key="5">
    <source>
        <dbReference type="PROSITE" id="PS50931"/>
    </source>
</evidence>
<comment type="caution">
    <text evidence="6">The sequence shown here is derived from an EMBL/GenBank/DDBJ whole genome shotgun (WGS) entry which is preliminary data.</text>
</comment>
<dbReference type="Gene3D" id="1.10.10.10">
    <property type="entry name" value="Winged helix-like DNA-binding domain superfamily/Winged helix DNA-binding domain"/>
    <property type="match status" value="2"/>
</dbReference>
<dbReference type="OrthoDB" id="7840053at2"/>
<dbReference type="GO" id="GO:0003700">
    <property type="term" value="F:DNA-binding transcription factor activity"/>
    <property type="evidence" value="ECO:0007669"/>
    <property type="project" value="InterPro"/>
</dbReference>
<dbReference type="InterPro" id="IPR036390">
    <property type="entry name" value="WH_DNA-bd_sf"/>
</dbReference>
<dbReference type="EMBL" id="WURB01000029">
    <property type="protein sequence ID" value="MXQ14248.1"/>
    <property type="molecule type" value="Genomic_DNA"/>
</dbReference>
<dbReference type="AlphaFoldDB" id="A0A7X3MWC8"/>
<proteinExistence type="inferred from homology"/>
<dbReference type="SUPFAM" id="SSF46785">
    <property type="entry name" value="Winged helix' DNA-binding domain"/>
    <property type="match status" value="2"/>
</dbReference>
<feature type="domain" description="HTH lysR-type" evidence="5">
    <location>
        <begin position="1"/>
        <end position="49"/>
    </location>
</feature>
<dbReference type="PROSITE" id="PS50931">
    <property type="entry name" value="HTH_LYSR"/>
    <property type="match status" value="1"/>
</dbReference>
<dbReference type="Pfam" id="PF03466">
    <property type="entry name" value="LysR_substrate"/>
    <property type="match status" value="1"/>
</dbReference>
<dbReference type="InterPro" id="IPR005119">
    <property type="entry name" value="LysR_subst-bd"/>
</dbReference>
<evidence type="ECO:0000313" key="7">
    <source>
        <dbReference type="Proteomes" id="UP000436483"/>
    </source>
</evidence>
<dbReference type="PANTHER" id="PTHR30126:SF97">
    <property type="entry name" value="HTH-TYPE TRANSCRIPTIONAL REGULATOR ABGR"/>
    <property type="match status" value="1"/>
</dbReference>
<dbReference type="Pfam" id="PF00126">
    <property type="entry name" value="HTH_1"/>
    <property type="match status" value="1"/>
</dbReference>
<comment type="similarity">
    <text evidence="1">Belongs to the LysR transcriptional regulatory family.</text>
</comment>
<sequence length="395" mass="43197">MSVCELGSLNAAARGLNIAQPAITQAISRLEDVYAAPLLTRRSGGSQPTEEGRILWRRCERFFRVLQRGIVLASERAAAPTLTQSSNILSRLTAAQIFTHISVSQHGSLLLAAKADGLSVSALHRAARDIERNLGYELYAKTPQGLTVNRAGAELARQFQIALREIAAAEEELKGSDGSLKGRVLIASLPMIRSSILGKAINRTRARAPRLDFVVLEGVYDTMLKALRSGEADMLIGAIRQPPPVDDVTETYLFGDPYSIIARKGHPLDGKDVSLDDLAAYEWVAQRDGTPVRKALNALFEGRDEGPRVRIEAPSTLLMRSILLDSDALAVLSVRQVALEVGLGLLTPLRFHVPAGRAIGITMRSDWLPSRTQLFFLENFYEVLSEEIQGFVPPR</sequence>
<reference evidence="6 7" key="2">
    <citation type="submission" date="2020-01" db="EMBL/GenBank/DDBJ databases">
        <title>Microvirga sp. nov., an arsenate reduction bacterium isolated from Tibet hotspring sediments.</title>
        <authorList>
            <person name="Xian W.-D."/>
            <person name="Li W.-J."/>
        </authorList>
    </citation>
    <scope>NUCLEOTIDE SEQUENCE [LARGE SCALE GENOMIC DNA]</scope>
    <source>
        <strain evidence="6 7">KCTC 23863</strain>
    </source>
</reference>
<keyword evidence="3" id="KW-0238">DNA-binding</keyword>
<dbReference type="InterPro" id="IPR000847">
    <property type="entry name" value="LysR_HTH_N"/>
</dbReference>
<dbReference type="SUPFAM" id="SSF53850">
    <property type="entry name" value="Periplasmic binding protein-like II"/>
    <property type="match status" value="1"/>
</dbReference>
<keyword evidence="7" id="KW-1185">Reference proteome</keyword>
<protein>
    <submittedName>
        <fullName evidence="6">LysR family transcriptional regulator</fullName>
    </submittedName>
</protein>
<dbReference type="Proteomes" id="UP000436483">
    <property type="component" value="Unassembled WGS sequence"/>
</dbReference>
<evidence type="ECO:0000256" key="4">
    <source>
        <dbReference type="ARBA" id="ARBA00023163"/>
    </source>
</evidence>
<keyword evidence="2" id="KW-0805">Transcription regulation</keyword>
<evidence type="ECO:0000313" key="6">
    <source>
        <dbReference type="EMBL" id="MXQ14248.1"/>
    </source>
</evidence>
<keyword evidence="4" id="KW-0804">Transcription</keyword>
<name>A0A7X3MWC8_9HYPH</name>
<accession>A0A7X3MWC8</accession>
<evidence type="ECO:0000256" key="1">
    <source>
        <dbReference type="ARBA" id="ARBA00009437"/>
    </source>
</evidence>
<dbReference type="PANTHER" id="PTHR30126">
    <property type="entry name" value="HTH-TYPE TRANSCRIPTIONAL REGULATOR"/>
    <property type="match status" value="1"/>
</dbReference>
<dbReference type="GO" id="GO:0000976">
    <property type="term" value="F:transcription cis-regulatory region binding"/>
    <property type="evidence" value="ECO:0007669"/>
    <property type="project" value="TreeGrafter"/>
</dbReference>
<dbReference type="PRINTS" id="PR00039">
    <property type="entry name" value="HTHLYSR"/>
</dbReference>
<evidence type="ECO:0000256" key="3">
    <source>
        <dbReference type="ARBA" id="ARBA00023125"/>
    </source>
</evidence>
<evidence type="ECO:0000256" key="2">
    <source>
        <dbReference type="ARBA" id="ARBA00023015"/>
    </source>
</evidence>
<gene>
    <name evidence="6" type="ORF">GR328_22895</name>
</gene>